<reference evidence="2" key="1">
    <citation type="journal article" date="2020" name="Nature">
        <title>Giant virus diversity and host interactions through global metagenomics.</title>
        <authorList>
            <person name="Schulz F."/>
            <person name="Roux S."/>
            <person name="Paez-Espino D."/>
            <person name="Jungbluth S."/>
            <person name="Walsh D.A."/>
            <person name="Denef V.J."/>
            <person name="McMahon K.D."/>
            <person name="Konstantinidis K.T."/>
            <person name="Eloe-Fadrosh E.A."/>
            <person name="Kyrpides N.C."/>
            <person name="Woyke T."/>
        </authorList>
    </citation>
    <scope>NUCLEOTIDE SEQUENCE</scope>
    <source>
        <strain evidence="2">GVMAG-M-3300023184-105</strain>
    </source>
</reference>
<feature type="compositionally biased region" description="Polar residues" evidence="1">
    <location>
        <begin position="30"/>
        <end position="39"/>
    </location>
</feature>
<evidence type="ECO:0000256" key="1">
    <source>
        <dbReference type="SAM" id="MobiDB-lite"/>
    </source>
</evidence>
<organism evidence="2">
    <name type="scientific">viral metagenome</name>
    <dbReference type="NCBI Taxonomy" id="1070528"/>
    <lineage>
        <taxon>unclassified sequences</taxon>
        <taxon>metagenomes</taxon>
        <taxon>organismal metagenomes</taxon>
    </lineage>
</organism>
<evidence type="ECO:0000313" key="2">
    <source>
        <dbReference type="EMBL" id="QHT80125.1"/>
    </source>
</evidence>
<dbReference type="AlphaFoldDB" id="A0A6C0HIZ1"/>
<name>A0A6C0HIZ1_9ZZZZ</name>
<feature type="region of interest" description="Disordered" evidence="1">
    <location>
        <begin position="16"/>
        <end position="44"/>
    </location>
</feature>
<accession>A0A6C0HIZ1</accession>
<protein>
    <submittedName>
        <fullName evidence="2">Uncharacterized protein</fullName>
    </submittedName>
</protein>
<dbReference type="Gene3D" id="3.30.40.220">
    <property type="match status" value="1"/>
</dbReference>
<feature type="compositionally biased region" description="Basic and acidic residues" evidence="1">
    <location>
        <begin position="17"/>
        <end position="26"/>
    </location>
</feature>
<sequence length="201" mass="23475">MSKTIVLPETKSVKLSSADDKSRNSEIEMLSTTNNSRSATIEKEKHKRVVTNTKKWRFTDDDYTKENQIILLKSIQNIQTDNPTPQQICVLQQLSQKIAGYKSQDITKNLYNPILFITRERVIELLIDSELLCHYCKKDIKVLYEIVREPLQWTLDRIDNDYGHNSGNLFISCLSCNLRRKTIYHERYVMTKICTNVVKLS</sequence>
<dbReference type="EMBL" id="MN739962">
    <property type="protein sequence ID" value="QHT80125.1"/>
    <property type="molecule type" value="Genomic_DNA"/>
</dbReference>
<proteinExistence type="predicted"/>